<dbReference type="Proteomes" id="UP000315891">
    <property type="component" value="Chromosome"/>
</dbReference>
<dbReference type="InterPro" id="IPR018551">
    <property type="entry name" value="DUF2007"/>
</dbReference>
<accession>A0A516V6I2</accession>
<feature type="domain" description="DUF2007" evidence="1">
    <location>
        <begin position="7"/>
        <end position="71"/>
    </location>
</feature>
<reference evidence="2 3" key="1">
    <citation type="submission" date="2019-07" db="EMBL/GenBank/DDBJ databases">
        <title>Lysobacter weifangensis sp. nov., isolated from bensulfuron-methyl contaminated farmland soil.</title>
        <authorList>
            <person name="Zhao H."/>
        </authorList>
    </citation>
    <scope>NUCLEOTIDE SEQUENCE [LARGE SCALE GENOMIC DNA]</scope>
    <source>
        <strain evidence="2 3">CC-Bw-6</strain>
    </source>
</reference>
<evidence type="ECO:0000259" key="1">
    <source>
        <dbReference type="Pfam" id="PF09413"/>
    </source>
</evidence>
<dbReference type="OrthoDB" id="8480302at2"/>
<dbReference type="SUPFAM" id="SSF54913">
    <property type="entry name" value="GlnB-like"/>
    <property type="match status" value="1"/>
</dbReference>
<dbReference type="AlphaFoldDB" id="A0A516V6I2"/>
<dbReference type="Pfam" id="PF09413">
    <property type="entry name" value="DUF2007"/>
    <property type="match status" value="1"/>
</dbReference>
<proteinExistence type="predicted"/>
<evidence type="ECO:0000313" key="2">
    <source>
        <dbReference type="EMBL" id="QDQ74122.1"/>
    </source>
</evidence>
<keyword evidence="3" id="KW-1185">Reference proteome</keyword>
<sequence length="128" mass="14158">MACMFTTVARFADPLEAHIACGRLRAEGIDAHVADAHMGLANWEWRLAVGGTRVLVDESDADFAHKVIRDLDAGAYALDSDASSGATLQAPDRESWSSRLAWIALMLFNVPLPWRRRPPRDDEAVREV</sequence>
<evidence type="ECO:0000313" key="3">
    <source>
        <dbReference type="Proteomes" id="UP000315891"/>
    </source>
</evidence>
<gene>
    <name evidence="2" type="ORF">FNZ56_09640</name>
</gene>
<organism evidence="2 3">
    <name type="scientific">Pseudoluteimonas lycopersici</name>
    <dbReference type="NCBI Taxonomy" id="1324796"/>
    <lineage>
        <taxon>Bacteria</taxon>
        <taxon>Pseudomonadati</taxon>
        <taxon>Pseudomonadota</taxon>
        <taxon>Gammaproteobacteria</taxon>
        <taxon>Lysobacterales</taxon>
        <taxon>Lysobacteraceae</taxon>
        <taxon>Pseudoluteimonas</taxon>
    </lineage>
</organism>
<dbReference type="Gene3D" id="3.30.70.790">
    <property type="entry name" value="UreE, C-terminal domain"/>
    <property type="match status" value="1"/>
</dbReference>
<protein>
    <submittedName>
        <fullName evidence="2">DUF2007 domain-containing protein</fullName>
    </submittedName>
</protein>
<name>A0A516V6I2_9GAMM</name>
<dbReference type="EMBL" id="CP041742">
    <property type="protein sequence ID" value="QDQ74122.1"/>
    <property type="molecule type" value="Genomic_DNA"/>
</dbReference>
<dbReference type="InterPro" id="IPR011322">
    <property type="entry name" value="N-reg_PII-like_a/b"/>
</dbReference>